<dbReference type="EMBL" id="CP003597">
    <property type="protein sequence ID" value="AFY85659.1"/>
    <property type="molecule type" value="Genomic_DNA"/>
</dbReference>
<dbReference type="Gene3D" id="3.40.50.1240">
    <property type="entry name" value="Phosphoglycerate mutase-like"/>
    <property type="match status" value="1"/>
</dbReference>
<dbReference type="InParanoid" id="K9TUH9"/>
<dbReference type="PANTHER" id="PTHR48100:SF10">
    <property type="entry name" value="2-CARBOXY-D-ARABINITOL-1-PHOSPHATASE-RELATED"/>
    <property type="match status" value="1"/>
</dbReference>
<name>K9TUH9_CHRTP</name>
<dbReference type="PROSITE" id="PS00175">
    <property type="entry name" value="PG_MUTASE"/>
    <property type="match status" value="1"/>
</dbReference>
<evidence type="ECO:0000313" key="4">
    <source>
        <dbReference type="EMBL" id="AFY85659.1"/>
    </source>
</evidence>
<evidence type="ECO:0000313" key="5">
    <source>
        <dbReference type="Proteomes" id="UP000010384"/>
    </source>
</evidence>
<dbReference type="CDD" id="cd07067">
    <property type="entry name" value="HP_PGM_like"/>
    <property type="match status" value="1"/>
</dbReference>
<dbReference type="GO" id="GO:0016791">
    <property type="term" value="F:phosphatase activity"/>
    <property type="evidence" value="ECO:0007669"/>
    <property type="project" value="TreeGrafter"/>
</dbReference>
<feature type="region of interest" description="Disordered" evidence="3">
    <location>
        <begin position="134"/>
        <end position="173"/>
    </location>
</feature>
<dbReference type="InterPro" id="IPR050275">
    <property type="entry name" value="PGM_Phosphatase"/>
</dbReference>
<dbReference type="InterPro" id="IPR013078">
    <property type="entry name" value="His_Pase_superF_clade-1"/>
</dbReference>
<evidence type="ECO:0000256" key="2">
    <source>
        <dbReference type="PIRSR" id="PIRSR613078-2"/>
    </source>
</evidence>
<feature type="binding site" evidence="2">
    <location>
        <begin position="17"/>
        <end position="24"/>
    </location>
    <ligand>
        <name>substrate</name>
    </ligand>
</feature>
<keyword evidence="5" id="KW-1185">Reference proteome</keyword>
<accession>K9TUH9</accession>
<protein>
    <submittedName>
        <fullName evidence="4">Phosphoglycerate mutase</fullName>
    </submittedName>
</protein>
<dbReference type="KEGG" id="cthe:Chro_0102"/>
<dbReference type="HOGENOM" id="CLU_035286_1_0_3"/>
<dbReference type="RefSeq" id="WP_015152211.1">
    <property type="nucleotide sequence ID" value="NC_019695.1"/>
</dbReference>
<feature type="binding site" evidence="2">
    <location>
        <position position="68"/>
    </location>
    <ligand>
        <name>substrate</name>
    </ligand>
</feature>
<proteinExistence type="predicted"/>
<dbReference type="STRING" id="251229.Chro_0102"/>
<organism evidence="4 5">
    <name type="scientific">Chroococcidiopsis thermalis (strain PCC 7203)</name>
    <dbReference type="NCBI Taxonomy" id="251229"/>
    <lineage>
        <taxon>Bacteria</taxon>
        <taxon>Bacillati</taxon>
        <taxon>Cyanobacteriota</taxon>
        <taxon>Cyanophyceae</taxon>
        <taxon>Chroococcidiopsidales</taxon>
        <taxon>Chroococcidiopsidaceae</taxon>
        <taxon>Chroococcidiopsis</taxon>
    </lineage>
</organism>
<dbReference type="SMART" id="SM00855">
    <property type="entry name" value="PGAM"/>
    <property type="match status" value="1"/>
</dbReference>
<dbReference type="PATRIC" id="fig|251229.3.peg.125"/>
<reference evidence="4 5" key="1">
    <citation type="submission" date="2012-06" db="EMBL/GenBank/DDBJ databases">
        <title>Finished chromosome of genome of Chroococcidiopsis thermalis PCC 7203.</title>
        <authorList>
            <consortium name="US DOE Joint Genome Institute"/>
            <person name="Gugger M."/>
            <person name="Coursin T."/>
            <person name="Rippka R."/>
            <person name="Tandeau De Marsac N."/>
            <person name="Huntemann M."/>
            <person name="Wei C.-L."/>
            <person name="Han J."/>
            <person name="Detter J.C."/>
            <person name="Han C."/>
            <person name="Tapia R."/>
            <person name="Davenport K."/>
            <person name="Daligault H."/>
            <person name="Erkkila T."/>
            <person name="Gu W."/>
            <person name="Munk A.C.C."/>
            <person name="Teshima H."/>
            <person name="Xu Y."/>
            <person name="Chain P."/>
            <person name="Chen A."/>
            <person name="Krypides N."/>
            <person name="Mavromatis K."/>
            <person name="Markowitz V."/>
            <person name="Szeto E."/>
            <person name="Ivanova N."/>
            <person name="Mikhailova N."/>
            <person name="Ovchinnikova G."/>
            <person name="Pagani I."/>
            <person name="Pati A."/>
            <person name="Goodwin L."/>
            <person name="Peters L."/>
            <person name="Pitluck S."/>
            <person name="Woyke T."/>
            <person name="Kerfeld C."/>
        </authorList>
    </citation>
    <scope>NUCLEOTIDE SEQUENCE [LARGE SCALE GENOMIC DNA]</scope>
    <source>
        <strain evidence="4 5">PCC 7203</strain>
    </source>
</reference>
<sequence length="465" mass="51760">MRSKHEEDRATRVILVRHGQSTYNALGLYQGSSDESVLTEVGRSDARLTGDFLKGVVFDAIYSSSLKRAQETAREIIKVTSPHTQLRVTNKLRETDLPAWQGLAFQYVRENFAQEYRLWKQHPHEFWMEFSGSVERQGGQGRQGRQGGQGGTRGPHDRREWGLGGEGGQGSSVAPALTVNCQLSSRSVASALTVNQQPTTNSQQLDKFFPALDLYQRVREFWQEILPRHRGQTVLLVTHGGTNRALISTALGITPDRYHCIQQSNCGISVLNFPDGSLESGQLEAMNLNTHVGEHLPKPQEGGKGLRLLLVPSGTNAAQTQNIARFLKQVRIDFSLNSILDSYHITVQQILQHHPETVQFEVLREDIPEAWQAVIGRRSIANSQQLMTGLVMASEETIARLIGHVFNMNSDVSERISVKKGMVSCLQYPGDRHPPILQAMNILTTQNGSSHKSDVGWAIPTQIFS</sequence>
<evidence type="ECO:0000256" key="3">
    <source>
        <dbReference type="SAM" id="MobiDB-lite"/>
    </source>
</evidence>
<dbReference type="Pfam" id="PF00300">
    <property type="entry name" value="His_Phos_1"/>
    <property type="match status" value="2"/>
</dbReference>
<dbReference type="eggNOG" id="COG0406">
    <property type="taxonomic scope" value="Bacteria"/>
</dbReference>
<dbReference type="InterPro" id="IPR029033">
    <property type="entry name" value="His_PPase_superfam"/>
</dbReference>
<dbReference type="InterPro" id="IPR001345">
    <property type="entry name" value="PG/BPGM_mutase_AS"/>
</dbReference>
<dbReference type="Proteomes" id="UP000010384">
    <property type="component" value="Chromosome"/>
</dbReference>
<feature type="active site" description="Tele-phosphohistidine intermediate" evidence="1">
    <location>
        <position position="18"/>
    </location>
</feature>
<gene>
    <name evidence="4" type="ORF">Chro_0102</name>
</gene>
<dbReference type="PANTHER" id="PTHR48100">
    <property type="entry name" value="BROAD-SPECIFICITY PHOSPHATASE YOR283W-RELATED"/>
    <property type="match status" value="1"/>
</dbReference>
<feature type="compositionally biased region" description="Gly residues" evidence="3">
    <location>
        <begin position="138"/>
        <end position="153"/>
    </location>
</feature>
<dbReference type="SUPFAM" id="SSF53254">
    <property type="entry name" value="Phosphoglycerate mutase-like"/>
    <property type="match status" value="1"/>
</dbReference>
<evidence type="ECO:0000256" key="1">
    <source>
        <dbReference type="PIRSR" id="PIRSR613078-1"/>
    </source>
</evidence>
<feature type="active site" description="Proton donor/acceptor" evidence="1">
    <location>
        <position position="94"/>
    </location>
</feature>
<dbReference type="AlphaFoldDB" id="K9TUH9"/>